<sequence length="90" mass="10517">MFFSPDLLAAEGSEIVWLKEVTTEFATSKRTIGDFDLPNELTFHLKRDLDYVTLNLKRNYDINPNVDAYFAHRLDDGRLSLVKRPNLERE</sequence>
<dbReference type="AlphaFoldDB" id="A0ABD3UX10"/>
<dbReference type="EMBL" id="JBJQND010000014">
    <property type="protein sequence ID" value="KAL3853997.1"/>
    <property type="molecule type" value="Genomic_DNA"/>
</dbReference>
<keyword evidence="2" id="KW-1185">Reference proteome</keyword>
<gene>
    <name evidence="1" type="ORF">ACJMK2_013281</name>
</gene>
<evidence type="ECO:0000313" key="1">
    <source>
        <dbReference type="EMBL" id="KAL3853997.1"/>
    </source>
</evidence>
<dbReference type="Proteomes" id="UP001634394">
    <property type="component" value="Unassembled WGS sequence"/>
</dbReference>
<comment type="caution">
    <text evidence="1">The sequence shown here is derived from an EMBL/GenBank/DDBJ whole genome shotgun (WGS) entry which is preliminary data.</text>
</comment>
<organism evidence="1 2">
    <name type="scientific">Sinanodonta woodiana</name>
    <name type="common">Chinese pond mussel</name>
    <name type="synonym">Anodonta woodiana</name>
    <dbReference type="NCBI Taxonomy" id="1069815"/>
    <lineage>
        <taxon>Eukaryota</taxon>
        <taxon>Metazoa</taxon>
        <taxon>Spiralia</taxon>
        <taxon>Lophotrochozoa</taxon>
        <taxon>Mollusca</taxon>
        <taxon>Bivalvia</taxon>
        <taxon>Autobranchia</taxon>
        <taxon>Heteroconchia</taxon>
        <taxon>Palaeoheterodonta</taxon>
        <taxon>Unionida</taxon>
        <taxon>Unionoidea</taxon>
        <taxon>Unionidae</taxon>
        <taxon>Unioninae</taxon>
        <taxon>Sinanodonta</taxon>
    </lineage>
</organism>
<protein>
    <submittedName>
        <fullName evidence="1">Uncharacterized protein</fullName>
    </submittedName>
</protein>
<evidence type="ECO:0000313" key="2">
    <source>
        <dbReference type="Proteomes" id="UP001634394"/>
    </source>
</evidence>
<reference evidence="1 2" key="1">
    <citation type="submission" date="2024-11" db="EMBL/GenBank/DDBJ databases">
        <title>Chromosome-level genome assembly of the freshwater bivalve Anodonta woodiana.</title>
        <authorList>
            <person name="Chen X."/>
        </authorList>
    </citation>
    <scope>NUCLEOTIDE SEQUENCE [LARGE SCALE GENOMIC DNA]</scope>
    <source>
        <strain evidence="1">MN2024</strain>
        <tissue evidence="1">Gills</tissue>
    </source>
</reference>
<name>A0ABD3UX10_SINWO</name>
<proteinExistence type="predicted"/>
<accession>A0ABD3UX10</accession>
<feature type="non-terminal residue" evidence="1">
    <location>
        <position position="90"/>
    </location>
</feature>